<reference evidence="1" key="1">
    <citation type="journal article" date="2021" name="Nat. Commun.">
        <title>Genetic determinants of endophytism in the Arabidopsis root mycobiome.</title>
        <authorList>
            <person name="Mesny F."/>
            <person name="Miyauchi S."/>
            <person name="Thiergart T."/>
            <person name="Pickel B."/>
            <person name="Atanasova L."/>
            <person name="Karlsson M."/>
            <person name="Huettel B."/>
            <person name="Barry K.W."/>
            <person name="Haridas S."/>
            <person name="Chen C."/>
            <person name="Bauer D."/>
            <person name="Andreopoulos W."/>
            <person name="Pangilinan J."/>
            <person name="LaButti K."/>
            <person name="Riley R."/>
            <person name="Lipzen A."/>
            <person name="Clum A."/>
            <person name="Drula E."/>
            <person name="Henrissat B."/>
            <person name="Kohler A."/>
            <person name="Grigoriev I.V."/>
            <person name="Martin F.M."/>
            <person name="Hacquard S."/>
        </authorList>
    </citation>
    <scope>NUCLEOTIDE SEQUENCE</scope>
    <source>
        <strain evidence="1">FSSC 5 MPI-SDFR-AT-0091</strain>
    </source>
</reference>
<comment type="caution">
    <text evidence="1">The sequence shown here is derived from an EMBL/GenBank/DDBJ whole genome shotgun (WGS) entry which is preliminary data.</text>
</comment>
<evidence type="ECO:0000313" key="2">
    <source>
        <dbReference type="Proteomes" id="UP000736672"/>
    </source>
</evidence>
<dbReference type="EMBL" id="JAGTJS010000012">
    <property type="protein sequence ID" value="KAH7250660.1"/>
    <property type="molecule type" value="Genomic_DNA"/>
</dbReference>
<protein>
    <submittedName>
        <fullName evidence="1">Uncharacterized protein</fullName>
    </submittedName>
</protein>
<dbReference type="AlphaFoldDB" id="A0A9P9H3T6"/>
<dbReference type="OrthoDB" id="5024657at2759"/>
<evidence type="ECO:0000313" key="1">
    <source>
        <dbReference type="EMBL" id="KAH7250660.1"/>
    </source>
</evidence>
<name>A0A9P9H3T6_FUSSL</name>
<accession>A0A9P9H3T6</accession>
<sequence length="525" mass="60704">MDDLSHLDSSFPDKPSRPVQHGALALLPVELLIQILNHLLDTGDSGQALALSSCSIRLAVIRDFYRHNGKAIFLLGLQTADVAMLQRCEKFGVASTEYEASPRNTPYPKSIWYGGREGVSYHRPIECLLVSAFFGEDIEREHYRALKWLVHKKYDASSSNEKLPGKHMVRSLPSQLQKVRDRKSMVRLSRMIRLLSTQGFPTPCTKFALDKLPGIGSEIPSYLISSGDYRGKRTGFDENRGVQLKNEYLDPPVGIHECDDVRESDPPDHLRKEGLSTWDPYRWWHICKMEDLLGILHRDRFRLWSWEEAYPGEMTDIFTEKLELLIDYEAFTEEEEGMLVTVQEAMEDIDDMQKESSLTGLALQKAAWEKLWTAVRPYAKEAHVTDFSGDIMGVGDHKKKRLHQFTFVRSRRPYNPWGSWLAQEELEKRRQAWGLMSFSDFEQALTKDRDWQHMWKMFLWAVMVKKPGEGCDPWYQVGIDEWLSTLKRKCPLKLPGEGECIDVFKGDEGWSGFFDFYDDFGRCIP</sequence>
<organism evidence="1 2">
    <name type="scientific">Fusarium solani</name>
    <name type="common">Filamentous fungus</name>
    <dbReference type="NCBI Taxonomy" id="169388"/>
    <lineage>
        <taxon>Eukaryota</taxon>
        <taxon>Fungi</taxon>
        <taxon>Dikarya</taxon>
        <taxon>Ascomycota</taxon>
        <taxon>Pezizomycotina</taxon>
        <taxon>Sordariomycetes</taxon>
        <taxon>Hypocreomycetidae</taxon>
        <taxon>Hypocreales</taxon>
        <taxon>Nectriaceae</taxon>
        <taxon>Fusarium</taxon>
        <taxon>Fusarium solani species complex</taxon>
    </lineage>
</organism>
<gene>
    <name evidence="1" type="ORF">B0J15DRAFT_561129</name>
</gene>
<proteinExistence type="predicted"/>
<keyword evidence="2" id="KW-1185">Reference proteome</keyword>
<dbReference type="Proteomes" id="UP000736672">
    <property type="component" value="Unassembled WGS sequence"/>
</dbReference>